<feature type="compositionally biased region" description="Low complexity" evidence="1">
    <location>
        <begin position="99"/>
        <end position="112"/>
    </location>
</feature>
<dbReference type="EMBL" id="CAJMWZ010001905">
    <property type="protein sequence ID" value="CAE6444545.1"/>
    <property type="molecule type" value="Genomic_DNA"/>
</dbReference>
<feature type="region of interest" description="Disordered" evidence="1">
    <location>
        <begin position="87"/>
        <end position="114"/>
    </location>
</feature>
<dbReference type="Proteomes" id="UP000663850">
    <property type="component" value="Unassembled WGS sequence"/>
</dbReference>
<comment type="caution">
    <text evidence="2">The sequence shown here is derived from an EMBL/GenBank/DDBJ whole genome shotgun (WGS) entry which is preliminary data.</text>
</comment>
<sequence length="160" mass="17263">MNGNVAGPGINPTQASASTESLAEQRAEFLVKLSSLLQSAKHAGSEECISIRTAIVPGLPKSFALAKAGMLNSQQLGQIKTTLAMIRRDNDTQEPNQLQRSAQGSPQASQSGDVMSTAIVPKNKAVITLPRQPYMGTVEDQIEILSNREYDERSRKNIAR</sequence>
<organism evidence="2 3">
    <name type="scientific">Rhizoctonia solani</name>
    <dbReference type="NCBI Taxonomy" id="456999"/>
    <lineage>
        <taxon>Eukaryota</taxon>
        <taxon>Fungi</taxon>
        <taxon>Dikarya</taxon>
        <taxon>Basidiomycota</taxon>
        <taxon>Agaricomycotina</taxon>
        <taxon>Agaricomycetes</taxon>
        <taxon>Cantharellales</taxon>
        <taxon>Ceratobasidiaceae</taxon>
        <taxon>Rhizoctonia</taxon>
    </lineage>
</organism>
<gene>
    <name evidence="2" type="ORF">RDB_LOCUS34031</name>
</gene>
<dbReference type="AlphaFoldDB" id="A0A8H3GDP3"/>
<accession>A0A8H3GDP3</accession>
<name>A0A8H3GDP3_9AGAM</name>
<reference evidence="2" key="1">
    <citation type="submission" date="2021-01" db="EMBL/GenBank/DDBJ databases">
        <authorList>
            <person name="Kaushik A."/>
        </authorList>
    </citation>
    <scope>NUCLEOTIDE SEQUENCE</scope>
    <source>
        <strain evidence="2">Type strain: AG8-Rh-89/</strain>
    </source>
</reference>
<proteinExistence type="predicted"/>
<evidence type="ECO:0000256" key="1">
    <source>
        <dbReference type="SAM" id="MobiDB-lite"/>
    </source>
</evidence>
<evidence type="ECO:0000313" key="2">
    <source>
        <dbReference type="EMBL" id="CAE6444545.1"/>
    </source>
</evidence>
<protein>
    <submittedName>
        <fullName evidence="2">Uncharacterized protein</fullName>
    </submittedName>
</protein>
<evidence type="ECO:0000313" key="3">
    <source>
        <dbReference type="Proteomes" id="UP000663850"/>
    </source>
</evidence>